<keyword evidence="6 7" id="KW-0472">Membrane</keyword>
<evidence type="ECO:0000256" key="2">
    <source>
        <dbReference type="ARBA" id="ARBA00022448"/>
    </source>
</evidence>
<dbReference type="AlphaFoldDB" id="A0A974NZ61"/>
<evidence type="ECO:0000256" key="7">
    <source>
        <dbReference type="SAM" id="Phobius"/>
    </source>
</evidence>
<keyword evidence="2" id="KW-0813">Transport</keyword>
<comment type="subcellular location">
    <subcellularLocation>
        <location evidence="1">Membrane</location>
        <topology evidence="1">Multi-pass membrane protein</topology>
    </subcellularLocation>
</comment>
<gene>
    <name evidence="8" type="ORF">JG559_01845</name>
</gene>
<sequence>MDFYQAISAVTNSGFDISGDSIIPFAHDYLFLLAIMFLIFLSAGLDFPFYWKFMSGYILRKRTFVRRNEACLSASHCLVKIALLAFIVLFIGGTIFDLLIRKRSPIFLTMNESGRWVSSMFLFDDYTKRWPPN</sequence>
<proteinExistence type="predicted"/>
<keyword evidence="5" id="KW-0406">Ion transport</keyword>
<dbReference type="EMBL" id="CP068242">
    <property type="protein sequence ID" value="QQV79622.1"/>
    <property type="molecule type" value="Genomic_DNA"/>
</dbReference>
<evidence type="ECO:0000313" key="8">
    <source>
        <dbReference type="EMBL" id="QQV79622.1"/>
    </source>
</evidence>
<evidence type="ECO:0000256" key="6">
    <source>
        <dbReference type="ARBA" id="ARBA00023136"/>
    </source>
</evidence>
<evidence type="ECO:0000256" key="3">
    <source>
        <dbReference type="ARBA" id="ARBA00022692"/>
    </source>
</evidence>
<protein>
    <submittedName>
        <fullName evidence="8">Uncharacterized protein</fullName>
    </submittedName>
</protein>
<evidence type="ECO:0000256" key="4">
    <source>
        <dbReference type="ARBA" id="ARBA00022989"/>
    </source>
</evidence>
<dbReference type="GO" id="GO:0016020">
    <property type="term" value="C:membrane"/>
    <property type="evidence" value="ECO:0007669"/>
    <property type="project" value="UniProtKB-SubCell"/>
</dbReference>
<reference evidence="8" key="1">
    <citation type="submission" date="2021-01" db="EMBL/GenBank/DDBJ databases">
        <title>Enterococcus.</title>
        <authorList>
            <person name="Du X."/>
            <person name="Wang N."/>
        </authorList>
    </citation>
    <scope>NUCLEOTIDE SEQUENCE [LARGE SCALE GENOMIC DNA]</scope>
    <source>
        <strain evidence="8">T90-2</strain>
    </source>
</reference>
<accession>A0A974NZ61</accession>
<dbReference type="GO" id="GO:0008324">
    <property type="term" value="F:monoatomic cation transmembrane transporter activity"/>
    <property type="evidence" value="ECO:0007669"/>
    <property type="project" value="InterPro"/>
</dbReference>
<feature type="transmembrane region" description="Helical" evidence="7">
    <location>
        <begin position="29"/>
        <end position="51"/>
    </location>
</feature>
<feature type="transmembrane region" description="Helical" evidence="7">
    <location>
        <begin position="81"/>
        <end position="100"/>
    </location>
</feature>
<evidence type="ECO:0000256" key="5">
    <source>
        <dbReference type="ARBA" id="ARBA00023065"/>
    </source>
</evidence>
<dbReference type="Pfam" id="PF02386">
    <property type="entry name" value="TrkH"/>
    <property type="match status" value="1"/>
</dbReference>
<evidence type="ECO:0000256" key="1">
    <source>
        <dbReference type="ARBA" id="ARBA00004141"/>
    </source>
</evidence>
<keyword evidence="4 7" id="KW-1133">Transmembrane helix</keyword>
<dbReference type="GO" id="GO:0030001">
    <property type="term" value="P:metal ion transport"/>
    <property type="evidence" value="ECO:0007669"/>
    <property type="project" value="UniProtKB-ARBA"/>
</dbReference>
<keyword evidence="3 7" id="KW-0812">Transmembrane</keyword>
<name>A0A974NZ61_ENTFL</name>
<dbReference type="InterPro" id="IPR003445">
    <property type="entry name" value="Cat_transpt"/>
</dbReference>
<organism evidence="8">
    <name type="scientific">Enterococcus faecalis</name>
    <name type="common">Streptococcus faecalis</name>
    <dbReference type="NCBI Taxonomy" id="1351"/>
    <lineage>
        <taxon>Bacteria</taxon>
        <taxon>Bacillati</taxon>
        <taxon>Bacillota</taxon>
        <taxon>Bacilli</taxon>
        <taxon>Lactobacillales</taxon>
        <taxon>Enterococcaceae</taxon>
        <taxon>Enterococcus</taxon>
    </lineage>
</organism>